<evidence type="ECO:0000256" key="1">
    <source>
        <dbReference type="SAM" id="SignalP"/>
    </source>
</evidence>
<name>G7GZQ7_9ACTN</name>
<feature type="signal peptide" evidence="1">
    <location>
        <begin position="1"/>
        <end position="25"/>
    </location>
</feature>
<protein>
    <submittedName>
        <fullName evidence="2">Uncharacterized protein</fullName>
    </submittedName>
</protein>
<accession>G7GZQ7</accession>
<feature type="chain" id="PRO_5003495500" evidence="1">
    <location>
        <begin position="26"/>
        <end position="123"/>
    </location>
</feature>
<dbReference type="Proteomes" id="UP000035088">
    <property type="component" value="Unassembled WGS sequence"/>
</dbReference>
<dbReference type="STRING" id="1073574.GOARA_027_00450"/>
<proteinExistence type="predicted"/>
<evidence type="ECO:0000313" key="3">
    <source>
        <dbReference type="Proteomes" id="UP000035088"/>
    </source>
</evidence>
<keyword evidence="1" id="KW-0732">Signal</keyword>
<dbReference type="EMBL" id="BAEE01000027">
    <property type="protein sequence ID" value="GAB09082.1"/>
    <property type="molecule type" value="Genomic_DNA"/>
</dbReference>
<reference evidence="2 3" key="1">
    <citation type="submission" date="2011-11" db="EMBL/GenBank/DDBJ databases">
        <title>Whole genome shotgun sequence of Gordonia araii NBRC 100433.</title>
        <authorList>
            <person name="Yoshida Y."/>
            <person name="Hosoyama A."/>
            <person name="Tsuchikane K."/>
            <person name="Katsumata H."/>
            <person name="Yamazaki S."/>
            <person name="Fujita N."/>
        </authorList>
    </citation>
    <scope>NUCLEOTIDE SEQUENCE [LARGE SCALE GENOMIC DNA]</scope>
    <source>
        <strain evidence="2 3">NBRC 100433</strain>
    </source>
</reference>
<comment type="caution">
    <text evidence="2">The sequence shown here is derived from an EMBL/GenBank/DDBJ whole genome shotgun (WGS) entry which is preliminary data.</text>
</comment>
<dbReference type="RefSeq" id="WP_007321159.1">
    <property type="nucleotide sequence ID" value="NZ_BAEE01000027.1"/>
</dbReference>
<organism evidence="2 3">
    <name type="scientific">Gordonia araii NBRC 100433</name>
    <dbReference type="NCBI Taxonomy" id="1073574"/>
    <lineage>
        <taxon>Bacteria</taxon>
        <taxon>Bacillati</taxon>
        <taxon>Actinomycetota</taxon>
        <taxon>Actinomycetes</taxon>
        <taxon>Mycobacteriales</taxon>
        <taxon>Gordoniaceae</taxon>
        <taxon>Gordonia</taxon>
    </lineage>
</organism>
<dbReference type="OrthoDB" id="9554077at2"/>
<dbReference type="AlphaFoldDB" id="G7GZQ7"/>
<evidence type="ECO:0000313" key="2">
    <source>
        <dbReference type="EMBL" id="GAB09082.1"/>
    </source>
</evidence>
<keyword evidence="3" id="KW-1185">Reference proteome</keyword>
<sequence length="123" mass="13570">MRDIKRITATAIAAATVATGVTAVAAPSAEARIRPGNYTYTAYDHQGSKVISYPARVVGNRFYASTQKTWYDIHPTSRGGYIVAEGVNRRDFRRSGNGYVGESYMLLVPRHNTVTVYLTLVPR</sequence>
<gene>
    <name evidence="2" type="ORF">GOARA_027_00450</name>
</gene>